<sequence>FFSFPNALFLFFHLKRPINTTTFLFFSLFFSSFCFSSQIFNFCFVMLIFLIKNNFFTRSGYRFYFQNSIHSLSFFTFVFLFRFLTLNRFQRRNLTALRFKDIVLFRNSLFLNLLFHFR</sequence>
<gene>
    <name evidence="2" type="ORF">PanWU01x14_036200</name>
</gene>
<evidence type="ECO:0000313" key="3">
    <source>
        <dbReference type="Proteomes" id="UP000237105"/>
    </source>
</evidence>
<accession>A0A2P5DSE9</accession>
<feature type="transmembrane region" description="Helical" evidence="1">
    <location>
        <begin position="63"/>
        <end position="84"/>
    </location>
</feature>
<keyword evidence="3" id="KW-1185">Reference proteome</keyword>
<proteinExistence type="predicted"/>
<dbReference type="Proteomes" id="UP000237105">
    <property type="component" value="Unassembled WGS sequence"/>
</dbReference>
<keyword evidence="1" id="KW-0472">Membrane</keyword>
<name>A0A2P5DSE9_PARAD</name>
<feature type="non-terminal residue" evidence="2">
    <location>
        <position position="1"/>
    </location>
</feature>
<organism evidence="2 3">
    <name type="scientific">Parasponia andersonii</name>
    <name type="common">Sponia andersonii</name>
    <dbReference type="NCBI Taxonomy" id="3476"/>
    <lineage>
        <taxon>Eukaryota</taxon>
        <taxon>Viridiplantae</taxon>
        <taxon>Streptophyta</taxon>
        <taxon>Embryophyta</taxon>
        <taxon>Tracheophyta</taxon>
        <taxon>Spermatophyta</taxon>
        <taxon>Magnoliopsida</taxon>
        <taxon>eudicotyledons</taxon>
        <taxon>Gunneridae</taxon>
        <taxon>Pentapetalae</taxon>
        <taxon>rosids</taxon>
        <taxon>fabids</taxon>
        <taxon>Rosales</taxon>
        <taxon>Cannabaceae</taxon>
        <taxon>Parasponia</taxon>
    </lineage>
</organism>
<dbReference type="AlphaFoldDB" id="A0A2P5DSE9"/>
<feature type="transmembrane region" description="Helical" evidence="1">
    <location>
        <begin position="23"/>
        <end position="51"/>
    </location>
</feature>
<reference evidence="3" key="1">
    <citation type="submission" date="2016-06" db="EMBL/GenBank/DDBJ databases">
        <title>Parallel loss of symbiosis genes in relatives of nitrogen-fixing non-legume Parasponia.</title>
        <authorList>
            <person name="Van Velzen R."/>
            <person name="Holmer R."/>
            <person name="Bu F."/>
            <person name="Rutten L."/>
            <person name="Van Zeijl A."/>
            <person name="Liu W."/>
            <person name="Santuari L."/>
            <person name="Cao Q."/>
            <person name="Sharma T."/>
            <person name="Shen D."/>
            <person name="Roswanjaya Y."/>
            <person name="Wardhani T."/>
            <person name="Kalhor M.S."/>
            <person name="Jansen J."/>
            <person name="Van den Hoogen J."/>
            <person name="Gungor B."/>
            <person name="Hartog M."/>
            <person name="Hontelez J."/>
            <person name="Verver J."/>
            <person name="Yang W.-C."/>
            <person name="Schijlen E."/>
            <person name="Repin R."/>
            <person name="Schilthuizen M."/>
            <person name="Schranz E."/>
            <person name="Heidstra R."/>
            <person name="Miyata K."/>
            <person name="Fedorova E."/>
            <person name="Kohlen W."/>
            <person name="Bisseling T."/>
            <person name="Smit S."/>
            <person name="Geurts R."/>
        </authorList>
    </citation>
    <scope>NUCLEOTIDE SEQUENCE [LARGE SCALE GENOMIC DNA]</scope>
    <source>
        <strain evidence="3">cv. WU1-14</strain>
    </source>
</reference>
<keyword evidence="1" id="KW-0812">Transmembrane</keyword>
<protein>
    <submittedName>
        <fullName evidence="2">Uncharacterized protein</fullName>
    </submittedName>
</protein>
<evidence type="ECO:0000313" key="2">
    <source>
        <dbReference type="EMBL" id="PON76202.1"/>
    </source>
</evidence>
<evidence type="ECO:0000256" key="1">
    <source>
        <dbReference type="SAM" id="Phobius"/>
    </source>
</evidence>
<keyword evidence="1" id="KW-1133">Transmembrane helix</keyword>
<dbReference type="EMBL" id="JXTB01000019">
    <property type="protein sequence ID" value="PON76202.1"/>
    <property type="molecule type" value="Genomic_DNA"/>
</dbReference>
<comment type="caution">
    <text evidence="2">The sequence shown here is derived from an EMBL/GenBank/DDBJ whole genome shotgun (WGS) entry which is preliminary data.</text>
</comment>